<evidence type="ECO:0000256" key="9">
    <source>
        <dbReference type="SAM" id="MobiDB-lite"/>
    </source>
</evidence>
<dbReference type="InterPro" id="IPR029063">
    <property type="entry name" value="SAM-dependent_MTases_sf"/>
</dbReference>
<evidence type="ECO:0000256" key="2">
    <source>
        <dbReference type="ARBA" id="ARBA00011975"/>
    </source>
</evidence>
<dbReference type="SUPFAM" id="SSF53335">
    <property type="entry name" value="S-adenosyl-L-methionine-dependent methyltransferases"/>
    <property type="match status" value="1"/>
</dbReference>
<feature type="domain" description="BAH" evidence="10">
    <location>
        <begin position="1370"/>
        <end position="1503"/>
    </location>
</feature>
<evidence type="ECO:0000256" key="5">
    <source>
        <dbReference type="ARBA" id="ARBA00022691"/>
    </source>
</evidence>
<dbReference type="PROSITE" id="PS00094">
    <property type="entry name" value="C5_MTASE_1"/>
    <property type="match status" value="1"/>
</dbReference>
<dbReference type="InterPro" id="IPR001025">
    <property type="entry name" value="BAH_dom"/>
</dbReference>
<evidence type="ECO:0000256" key="7">
    <source>
        <dbReference type="ARBA" id="ARBA00023242"/>
    </source>
</evidence>
<dbReference type="GO" id="GO:0032259">
    <property type="term" value="P:methylation"/>
    <property type="evidence" value="ECO:0007669"/>
    <property type="project" value="UniProtKB-KW"/>
</dbReference>
<dbReference type="PANTHER" id="PTHR10629">
    <property type="entry name" value="CYTOSINE-SPECIFIC METHYLTRANSFERASE"/>
    <property type="match status" value="1"/>
</dbReference>
<dbReference type="Gene3D" id="2.30.30.490">
    <property type="match status" value="1"/>
</dbReference>
<feature type="compositionally biased region" description="Basic and acidic residues" evidence="9">
    <location>
        <begin position="2167"/>
        <end position="2185"/>
    </location>
</feature>
<comment type="similarity">
    <text evidence="8">Belongs to the class I-like SAM-binding methyltransferase superfamily. C5-methyltransferase family.</text>
</comment>
<dbReference type="Pfam" id="PF00145">
    <property type="entry name" value="DNA_methylase"/>
    <property type="match status" value="1"/>
</dbReference>
<evidence type="ECO:0000256" key="4">
    <source>
        <dbReference type="ARBA" id="ARBA00022679"/>
    </source>
</evidence>
<dbReference type="CDD" id="cd04712">
    <property type="entry name" value="BAH_DCM_I"/>
    <property type="match status" value="1"/>
</dbReference>
<dbReference type="PROSITE" id="PS51038">
    <property type="entry name" value="BAH"/>
    <property type="match status" value="1"/>
</dbReference>
<dbReference type="EMBL" id="JAUKUD010000003">
    <property type="protein sequence ID" value="KAK0749933.1"/>
    <property type="molecule type" value="Genomic_DNA"/>
</dbReference>
<feature type="active site" evidence="8">
    <location>
        <position position="1738"/>
    </location>
</feature>
<dbReference type="InterPro" id="IPR050390">
    <property type="entry name" value="C5-Methyltransferase"/>
</dbReference>
<keyword evidence="6" id="KW-0238">DNA-binding</keyword>
<keyword evidence="3 8" id="KW-0489">Methyltransferase</keyword>
<comment type="caution">
    <text evidence="11">The sequence shown here is derived from an EMBL/GenBank/DDBJ whole genome shotgun (WGS) entry which is preliminary data.</text>
</comment>
<name>A0AA40F2F9_9PEZI</name>
<evidence type="ECO:0000256" key="6">
    <source>
        <dbReference type="ARBA" id="ARBA00023125"/>
    </source>
</evidence>
<keyword evidence="7" id="KW-0539">Nucleus</keyword>
<dbReference type="PRINTS" id="PR00105">
    <property type="entry name" value="C5METTRFRASE"/>
</dbReference>
<sequence length="2252" mass="252595">MPLARDIGWRALDKMVVSAWLTGQDTHQPLRLRQALSVAAEGTAAMTGLDKLSAVLGKTSNPHPSSGVPPNTFGDEPAPQRTPFARMIKTRTSKTMFSLDGATKSPRESVGTGPGVRQSRFKKTIGTVSPTGALRIYLNAISRGSAVDETEWHHLGALLRMMPDRLPILTAQALLRQRATEGKLFSREERLPQLAGDDAWSGRFFQTADAQVSGETLSEWAWIISAESADLALERFLAGNTEKPFFLLAVLLDENRPLKNPRLFDELLQYIHRYYVEGMPEPSQVDDSHDFVKLAQLDLVRLLRRLIHHSLSSFPALLPSVAKFVSHIIEAQATRTGGGPGRWHAARCSFFNKALWYFSYPASFNTLENMAYNWEAQKELLKLSSRMHPPLFIGKHGYQAIRKVMVALKKTSSEREVVKRAGKTWPPYRRAWDGRDESLRPEDSLSRSARAGSLMVEAGYPDDNMDRALDVLGGSKVGQTPTIQTRTLAARTSTGKNAVLNVFTEWCSRIEATRNTREAWEAFSKPPRAGLRPNAYVYAEVFEKLFAREASGDQSDPLPGDARRVFPVYDGNLSAFEIARITPPTSEDLYEMMLGSGVRPVGRCLDVLVRNSRTKTEAIKYLLDSASEDSQLASALQSADFIRQENAEGIGKMPRPLLRAWVAMLCSTHQWSRRDHIEEAIKLAKAFELRSPGNRFDKTTWQSILDALAGQKVTYGQQMAALNPLKTLQTFLAVWEKVRLTAGFNPILFEQLCRAISKTLRLSVFSDTKEEVRRHPSSFTPLPLRRHLHRAYALLEQCFVVDLETSVYSPQDKKTALVHKITARQVFRYMQALCTMGDVRGAVRLMDWLLDAWDRDDVLQEAKDPHELEHREIIGTVSCFDGIARRMVDVETQQRLANRLEKLRRERGCTWYWSPATEEYERYVNLDAVLEKRYKFPANMRVKRHQWRRRGSHETQVAEEQEVSEDYRCLINFEMEILEHAPEDGPAVQGANAVYYSANSSPDPLSFTGPSQSLASSSSSQEDEEFAPPAVYFDEPKGAKISVQLPLSTLVNPKSAYDGYEPPLPPTREHAAVEALMATSRSKLSSQEFVEFELSEFTFYADSRNYPKEMRSLHQFLTKNGHDKFYFDGVLSAGETRHYVTQIEVCELPIGNYGTEHASVDDQIWVRSIRHKERDSEVYYRLTKPAHEYRRFFYPFLWVANLAKHVVDFSASIGEKCQVHMGLFREEFFQWLVETHGESTLKKWLVQHPSQDFRTSVMANLRFIWKEYNGVLGGKGASLSLFREAIYFDEYPVEPMPVVPVGGMVRGDKGEEEYPTIVTPYIMECFGHMVIGKMLRLAGEDASISLLYFPAAAELGMAASTATRIPDIASRVQVGDVISTPRDGEDSGTKWKPMASRNFVDDGRWFGLVQKVHMTARGRRTFDIAWLYRPSETPCCVMKYPWPNELFLSDHCTCEEGASTRIQEQEVIDIHLINWFGNPTDSGTRLFIRQLYMVEERRWVTLQPNHLQCAHEHKNLGYRVGDTLLVASSDAPGVADPVEVIRIFKQATSNPMFVRLRKFRRRSADKPDAPKNELVWTEEYVVKKTTDLHPTGKCHIRFFASTEPVPSPYNRGGTGNLFFITHQEVDGKCIPFDREYPPLKQGFDPSQEVTKLKGLDLFCGAGNFGRGLEDGGVVDMCWVNDIWGRAIHTYMANQPDKDNTHAFLGSVDYLLQAAVEGKFSEQVPRPGEVDLISAGSPCPGFSLLTLDKTTLHQIKNQSLVASFASFVDFYRPKYGVLENVASIVQAKHNRKEDVLSQLFCALVGMGYQAQLILGDAWAHGAPQSRTRVFLYFAAPGLRLPEAPLASHSHYPGAKSRGLGEMCNGEPFVRRTFEPTAFKYVSAGEAAGDLPEIGDAKPDCCVAFPDHRISAGMTTALVRGSSTSKGFGLLYQIPTIPIHPYGLSFAKAWKGGRGVMSQGDRALFPETSARVSDIAQGWSRVHPRLVFQTVTTAAQPTCARTGSSLHWNQPRPLSLMEVRRAQGFLDDEVLVGSTAEQWKLVGNSVARPMALALGLKLREAWLGSLYDGQATACRPQPVAMTNIQAIVDRAKSEAVSGSTTPSDYVSVEDMEDGEVKDDEFASATVVSDLEVPRRKRTISLEPSTAVSDRPVKLRRQLDEEDSKMMLLSRHDFKARREDQSRRESQSRSRSASMAPGRTEAEVVTTTTITTTITTTTILATTTTFATTAAVNAEPMEAEPLKINGMTVVRIDEV</sequence>
<dbReference type="InterPro" id="IPR057215">
    <property type="entry name" value="DUF7893"/>
</dbReference>
<feature type="region of interest" description="Disordered" evidence="9">
    <location>
        <begin position="2157"/>
        <end position="2199"/>
    </location>
</feature>
<feature type="region of interest" description="Disordered" evidence="9">
    <location>
        <begin position="95"/>
        <end position="118"/>
    </location>
</feature>
<keyword evidence="5 8" id="KW-0949">S-adenosyl-L-methionine</keyword>
<evidence type="ECO:0000256" key="1">
    <source>
        <dbReference type="ARBA" id="ARBA00004123"/>
    </source>
</evidence>
<dbReference type="GO" id="GO:0005634">
    <property type="term" value="C:nucleus"/>
    <property type="evidence" value="ECO:0007669"/>
    <property type="project" value="UniProtKB-SubCell"/>
</dbReference>
<dbReference type="InterPro" id="IPR001525">
    <property type="entry name" value="C5_MeTfrase"/>
</dbReference>
<dbReference type="InterPro" id="IPR018117">
    <property type="entry name" value="C5_DNA_meth_AS"/>
</dbReference>
<dbReference type="EC" id="2.1.1.37" evidence="2"/>
<dbReference type="InterPro" id="IPR043151">
    <property type="entry name" value="BAH_sf"/>
</dbReference>
<dbReference type="GO" id="GO:0003682">
    <property type="term" value="F:chromatin binding"/>
    <property type="evidence" value="ECO:0007669"/>
    <property type="project" value="InterPro"/>
</dbReference>
<feature type="region of interest" description="Disordered" evidence="9">
    <location>
        <begin position="58"/>
        <end position="81"/>
    </location>
</feature>
<dbReference type="GO" id="GO:0044027">
    <property type="term" value="P:negative regulation of gene expression via chromosomal CpG island methylation"/>
    <property type="evidence" value="ECO:0007669"/>
    <property type="project" value="TreeGrafter"/>
</dbReference>
<dbReference type="GO" id="GO:0003677">
    <property type="term" value="F:DNA binding"/>
    <property type="evidence" value="ECO:0007669"/>
    <property type="project" value="UniProtKB-KW"/>
</dbReference>
<evidence type="ECO:0000256" key="3">
    <source>
        <dbReference type="ARBA" id="ARBA00022603"/>
    </source>
</evidence>
<evidence type="ECO:0000256" key="8">
    <source>
        <dbReference type="PROSITE-ProRule" id="PRU01016"/>
    </source>
</evidence>
<evidence type="ECO:0000313" key="12">
    <source>
        <dbReference type="Proteomes" id="UP001172155"/>
    </source>
</evidence>
<keyword evidence="4 8" id="KW-0808">Transferase</keyword>
<gene>
    <name evidence="11" type="ORF">B0T18DRAFT_487712</name>
</gene>
<comment type="subcellular location">
    <subcellularLocation>
        <location evidence="1">Nucleus</location>
    </subcellularLocation>
</comment>
<dbReference type="PANTHER" id="PTHR10629:SF54">
    <property type="entry name" value="DNA METHYLTRANSFERASE DIM-2"/>
    <property type="match status" value="1"/>
</dbReference>
<keyword evidence="12" id="KW-1185">Reference proteome</keyword>
<dbReference type="Gene3D" id="3.90.120.10">
    <property type="entry name" value="DNA Methylase, subunit A, domain 2"/>
    <property type="match status" value="1"/>
</dbReference>
<dbReference type="Proteomes" id="UP001172155">
    <property type="component" value="Unassembled WGS sequence"/>
</dbReference>
<evidence type="ECO:0000259" key="10">
    <source>
        <dbReference type="PROSITE" id="PS51038"/>
    </source>
</evidence>
<dbReference type="Gene3D" id="3.40.50.150">
    <property type="entry name" value="Vaccinia Virus protein VP39"/>
    <property type="match status" value="1"/>
</dbReference>
<evidence type="ECO:0000313" key="11">
    <source>
        <dbReference type="EMBL" id="KAK0749933.1"/>
    </source>
</evidence>
<organism evidence="11 12">
    <name type="scientific">Schizothecium vesticola</name>
    <dbReference type="NCBI Taxonomy" id="314040"/>
    <lineage>
        <taxon>Eukaryota</taxon>
        <taxon>Fungi</taxon>
        <taxon>Dikarya</taxon>
        <taxon>Ascomycota</taxon>
        <taxon>Pezizomycotina</taxon>
        <taxon>Sordariomycetes</taxon>
        <taxon>Sordariomycetidae</taxon>
        <taxon>Sordariales</taxon>
        <taxon>Schizotheciaceae</taxon>
        <taxon>Schizothecium</taxon>
    </lineage>
</organism>
<dbReference type="Pfam" id="PF25423">
    <property type="entry name" value="DUF7893"/>
    <property type="match status" value="1"/>
</dbReference>
<reference evidence="11" key="1">
    <citation type="submission" date="2023-06" db="EMBL/GenBank/DDBJ databases">
        <title>Genome-scale phylogeny and comparative genomics of the fungal order Sordariales.</title>
        <authorList>
            <consortium name="Lawrence Berkeley National Laboratory"/>
            <person name="Hensen N."/>
            <person name="Bonometti L."/>
            <person name="Westerberg I."/>
            <person name="Brannstrom I.O."/>
            <person name="Guillou S."/>
            <person name="Cros-Aarteil S."/>
            <person name="Calhoun S."/>
            <person name="Haridas S."/>
            <person name="Kuo A."/>
            <person name="Mondo S."/>
            <person name="Pangilinan J."/>
            <person name="Riley R."/>
            <person name="LaButti K."/>
            <person name="Andreopoulos B."/>
            <person name="Lipzen A."/>
            <person name="Chen C."/>
            <person name="Yanf M."/>
            <person name="Daum C."/>
            <person name="Ng V."/>
            <person name="Clum A."/>
            <person name="Steindorff A."/>
            <person name="Ohm R."/>
            <person name="Martin F."/>
            <person name="Silar P."/>
            <person name="Natvig D."/>
            <person name="Lalanne C."/>
            <person name="Gautier V."/>
            <person name="Ament-velasquez S.L."/>
            <person name="Kruys A."/>
            <person name="Hutchinson M.I."/>
            <person name="Powell A.J."/>
            <person name="Barry K."/>
            <person name="Miller A.N."/>
            <person name="Grigoriev I.V."/>
            <person name="Debuchy R."/>
            <person name="Gladieux P."/>
            <person name="Thoren M.H."/>
            <person name="Johannesson H."/>
        </authorList>
    </citation>
    <scope>NUCLEOTIDE SEQUENCE</scope>
    <source>
        <strain evidence="11">SMH3187-1</strain>
    </source>
</reference>
<proteinExistence type="inferred from homology"/>
<dbReference type="PROSITE" id="PS51679">
    <property type="entry name" value="SAM_MT_C5"/>
    <property type="match status" value="1"/>
</dbReference>
<accession>A0AA40F2F9</accession>
<protein>
    <recommendedName>
        <fullName evidence="2">DNA (cytosine-5-)-methyltransferase</fullName>
        <ecNumber evidence="2">2.1.1.37</ecNumber>
    </recommendedName>
</protein>
<dbReference type="GO" id="GO:0003886">
    <property type="term" value="F:DNA (cytosine-5-)-methyltransferase activity"/>
    <property type="evidence" value="ECO:0007669"/>
    <property type="project" value="UniProtKB-EC"/>
</dbReference>